<organism evidence="3 6">
    <name type="scientific">Plasmodium yoelii</name>
    <dbReference type="NCBI Taxonomy" id="5861"/>
    <lineage>
        <taxon>Eukaryota</taxon>
        <taxon>Sar</taxon>
        <taxon>Alveolata</taxon>
        <taxon>Apicomplexa</taxon>
        <taxon>Aconoidasida</taxon>
        <taxon>Haemosporida</taxon>
        <taxon>Plasmodiidae</taxon>
        <taxon>Plasmodium</taxon>
        <taxon>Plasmodium (Vinckeia)</taxon>
    </lineage>
</organism>
<dbReference type="VEuPathDB" id="PlasmoDB:PYYM_0916300"/>
<dbReference type="Proteomes" id="UP000072874">
    <property type="component" value="Chromosome 9"/>
</dbReference>
<evidence type="ECO:0000256" key="1">
    <source>
        <dbReference type="SAM" id="Coils"/>
    </source>
</evidence>
<evidence type="ECO:0000256" key="2">
    <source>
        <dbReference type="SAM" id="MobiDB-lite"/>
    </source>
</evidence>
<dbReference type="VEuPathDB" id="PlasmoDB:PY17X_0916800"/>
<dbReference type="OrthoDB" id="385467at2759"/>
<reference evidence="4" key="2">
    <citation type="submission" date="2014-05" db="EMBL/GenBank/DDBJ databases">
        <authorList>
            <person name="Aslett M.A."/>
            <person name="De Silva N."/>
        </authorList>
    </citation>
    <scope>NUCLEOTIDE SEQUENCE</scope>
    <source>
        <strain evidence="4">17X</strain>
    </source>
</reference>
<name>A0A078K7S1_PLAYE</name>
<dbReference type="KEGG" id="pyo:PY17X_0916800"/>
<feature type="region of interest" description="Disordered" evidence="2">
    <location>
        <begin position="194"/>
        <end position="255"/>
    </location>
</feature>
<feature type="coiled-coil region" evidence="1">
    <location>
        <begin position="997"/>
        <end position="1057"/>
    </location>
</feature>
<evidence type="ECO:0000313" key="3">
    <source>
        <dbReference type="EMBL" id="CDU17942.1"/>
    </source>
</evidence>
<dbReference type="RefSeq" id="XP_728342.1">
    <property type="nucleotide sequence ID" value="XM_723249.1"/>
</dbReference>
<feature type="compositionally biased region" description="Basic and acidic residues" evidence="2">
    <location>
        <begin position="198"/>
        <end position="224"/>
    </location>
</feature>
<dbReference type="OMA" id="YRIYYIN"/>
<feature type="compositionally biased region" description="Acidic residues" evidence="2">
    <location>
        <begin position="273"/>
        <end position="303"/>
    </location>
</feature>
<dbReference type="EMBL" id="LK934637">
    <property type="protein sequence ID" value="CDU17942.1"/>
    <property type="molecule type" value="Genomic_DNA"/>
</dbReference>
<dbReference type="Proteomes" id="UP000072904">
    <property type="component" value="Chromosome 9"/>
</dbReference>
<gene>
    <name evidence="4" type="ORF">PY17X_0916800</name>
    <name evidence="3" type="ORF">PYYM_0916300</name>
</gene>
<evidence type="ECO:0000313" key="5">
    <source>
        <dbReference type="Proteomes" id="UP000072874"/>
    </source>
</evidence>
<feature type="region of interest" description="Disordered" evidence="2">
    <location>
        <begin position="273"/>
        <end position="310"/>
    </location>
</feature>
<dbReference type="AlphaFoldDB" id="A0A078K7S1"/>
<accession>A0A078K7S1</accession>
<dbReference type="VEuPathDB" id="PlasmoDB:Py17XNL_000900192"/>
<keyword evidence="1" id="KW-0175">Coiled coil</keyword>
<evidence type="ECO:0000313" key="6">
    <source>
        <dbReference type="Proteomes" id="UP000072904"/>
    </source>
</evidence>
<evidence type="ECO:0000313" key="4">
    <source>
        <dbReference type="EMBL" id="VTZ78359.1"/>
    </source>
</evidence>
<protein>
    <submittedName>
        <fullName evidence="3">Uncharacterized protein</fullName>
    </submittedName>
</protein>
<dbReference type="GeneID" id="3800552"/>
<dbReference type="EMBL" id="LM993663">
    <property type="protein sequence ID" value="VTZ78359.1"/>
    <property type="molecule type" value="Genomic_DNA"/>
</dbReference>
<reference evidence="5 6" key="1">
    <citation type="journal article" date="2014" name="BMC Biol.">
        <title>A comprehensive evaluation of rodent malaria parasite genomes and gene expression.</title>
        <authorList>
            <person name="Otto T.D."/>
            <person name="Bohme U."/>
            <person name="Jackson A.P."/>
            <person name="Hunt M."/>
            <person name="Franke-Fayard B."/>
            <person name="Hoeijmakers W.A."/>
            <person name="Religa A.A."/>
            <person name="Robertson L."/>
            <person name="Sanders M."/>
            <person name="Ogun S.A."/>
            <person name="Cunningham D."/>
            <person name="Erhart A."/>
            <person name="Billker O."/>
            <person name="Khan S.M."/>
            <person name="Stunnenberg H.G."/>
            <person name="Langhorne J."/>
            <person name="Holder A.A."/>
            <person name="Waters A.P."/>
            <person name="Newbold C.I."/>
            <person name="Pain A."/>
            <person name="Berriman M."/>
            <person name="Janse C.J."/>
        </authorList>
    </citation>
    <scope>NUCLEOTIDE SEQUENCE [LARGE SCALE GENOMIC DNA]</scope>
    <source>
        <strain evidence="4 5">17X</strain>
        <strain evidence="3 6">YM</strain>
    </source>
</reference>
<reference evidence="3" key="3">
    <citation type="submission" date="2014-05" db="EMBL/GenBank/DDBJ databases">
        <authorList>
            <person name="Aslett A.Martin."/>
            <person name="De Silva Nishadi"/>
        </authorList>
    </citation>
    <scope>NUCLEOTIDE SEQUENCE</scope>
    <source>
        <strain evidence="3">YM</strain>
    </source>
</reference>
<proteinExistence type="predicted"/>
<dbReference type="VEuPathDB" id="PlasmoDB:PY01034"/>
<feature type="compositionally biased region" description="Acidic residues" evidence="2">
    <location>
        <begin position="232"/>
        <end position="241"/>
    </location>
</feature>
<reference evidence="4" key="4">
    <citation type="submission" date="2019-05" db="EMBL/GenBank/DDBJ databases">
        <authorList>
            <consortium name="Pathogen Informatics"/>
        </authorList>
    </citation>
    <scope>NUCLEOTIDE SEQUENCE</scope>
    <source>
        <strain evidence="4">17X</strain>
    </source>
</reference>
<sequence>MGHNIFDAKKKQTSRKRNVIKIKNNKGRVYERKDQSERYRDILSYYKNEKKTNKFIDKRKNKKHEKKNMFNLNDDSYIKDKHISINDVGDTDDDLYMDNFNSKSNLKGKRKFNNSMSNAIQEKIETRKLMQIKKYEIKEKLKEFDEHFDYIKQNVLSLNHKEDPLITDELVKKKKNKINNNEVKFKKSTENVNKIKLGSRDDSKNDNIGERGDSNLRNKKRDSPNRPNSSNAEDDSGEDSYGDSGGDSGADAYADSDADAYADSDADAYADSDADAYADSGDDSYTDSDGDLIDESGDSDGSSELEGGRRENFKEKKKCEYFEKLRRDNNSKIWWNSDESDNEIIEEIFMEFDNSNKLNNEERIISEEKNKVNNILENFMINGNNELYNYFINNSEEEEKKLPLFISIENKKYELKDIISLLEPHDFSIQKKLLYRIYFINIFKNSNKYNWKNERKKHMNIFHVSFFFSLMDYCILNIWKCLNFNFKLHNFIQNYKQVILDFSHYMKTELYLYMSFLLLIVFCKIQRKIKITKFYKKKLYVLQEYVELNKDNKEKEYDVYVYSRILKSVELFNSIFDQYEKYTGIYDIHFSVIIIALIIYPIIRNETVDGSVQTTSQNSYDFKNERDGFHKLGMGNANDVKDEADINCVKDEGILKKLSYINKNNILEPDNETIPIISYVIELVEFIFYNYLYEKNNNINHDKTSNNYDYILSDITYTNDTKIEECIKKLVKIFSYQPFDFIEKEAKIEHDNKKNEKKKKKESGVGIINNLGIYDKKKKLKNAIVLLNIYNIIIENSKKHSHTYLYLCFRILNTLLFNIVSDKSDKKCDEKEENINEGEKDENINEGENMNLYYNLAFNTFNSLIYFLKKNIENDINIYILIEHIVTPNLFYLYINYLSFIFTNTKINYSDILKELKNVEFNKKCVPENMIPNNILNKYNKNSEKYFVYLLYIYKLIEYSKTFDIKPIIYNNTHKNGIPLFTPKYANNKNPKDFLFMQNYQTKFAEMKSMRKKMRQQRKLDYNELRKENSYIIGLKAREEQERIRRNQEKYKKIKQMAVNDVEEYNRMKTYTH</sequence>